<evidence type="ECO:0000313" key="2">
    <source>
        <dbReference type="Proteomes" id="UP000653305"/>
    </source>
</evidence>
<dbReference type="PANTHER" id="PTHR47718:SF17">
    <property type="entry name" value="PROTEIN FAR1-RELATED SEQUENCE 5-LIKE"/>
    <property type="match status" value="1"/>
</dbReference>
<reference evidence="1" key="1">
    <citation type="submission" date="2020-07" db="EMBL/GenBank/DDBJ databases">
        <title>Ethylene signaling mediates host invasion by parasitic plants.</title>
        <authorList>
            <person name="Yoshida S."/>
        </authorList>
    </citation>
    <scope>NUCLEOTIDE SEQUENCE</scope>
    <source>
        <strain evidence="1">Okayama</strain>
    </source>
</reference>
<accession>A0A830CSC9</accession>
<sequence length="94" mass="10955">MKRSLEANDIVGVRLFKSIRLLEVQKGGPDNLGCLPKDCRSFIESNRRLKLSEGDAHVIQKLFMKLQQQEREFFYLIDTDVEGRLANVLWVHPR</sequence>
<name>A0A830CSC9_9LAMI</name>
<dbReference type="PANTHER" id="PTHR47718">
    <property type="entry name" value="OS01G0519700 PROTEIN"/>
    <property type="match status" value="1"/>
</dbReference>
<gene>
    <name evidence="1" type="ORF">PHJA_002333900</name>
</gene>
<comment type="caution">
    <text evidence="1">The sequence shown here is derived from an EMBL/GenBank/DDBJ whole genome shotgun (WGS) entry which is preliminary data.</text>
</comment>
<evidence type="ECO:0000313" key="1">
    <source>
        <dbReference type="EMBL" id="GFQ01900.1"/>
    </source>
</evidence>
<keyword evidence="2" id="KW-1185">Reference proteome</keyword>
<dbReference type="AlphaFoldDB" id="A0A830CSC9"/>
<organism evidence="1 2">
    <name type="scientific">Phtheirospermum japonicum</name>
    <dbReference type="NCBI Taxonomy" id="374723"/>
    <lineage>
        <taxon>Eukaryota</taxon>
        <taxon>Viridiplantae</taxon>
        <taxon>Streptophyta</taxon>
        <taxon>Embryophyta</taxon>
        <taxon>Tracheophyta</taxon>
        <taxon>Spermatophyta</taxon>
        <taxon>Magnoliopsida</taxon>
        <taxon>eudicotyledons</taxon>
        <taxon>Gunneridae</taxon>
        <taxon>Pentapetalae</taxon>
        <taxon>asterids</taxon>
        <taxon>lamiids</taxon>
        <taxon>Lamiales</taxon>
        <taxon>Orobanchaceae</taxon>
        <taxon>Orobanchaceae incertae sedis</taxon>
        <taxon>Phtheirospermum</taxon>
    </lineage>
</organism>
<dbReference type="EMBL" id="BMAC01000715">
    <property type="protein sequence ID" value="GFQ01900.1"/>
    <property type="molecule type" value="Genomic_DNA"/>
</dbReference>
<dbReference type="OrthoDB" id="5301000at2759"/>
<proteinExistence type="predicted"/>
<protein>
    <submittedName>
        <fullName evidence="1">Protein far-red impaired response 1</fullName>
    </submittedName>
</protein>
<dbReference type="Proteomes" id="UP000653305">
    <property type="component" value="Unassembled WGS sequence"/>
</dbReference>